<keyword evidence="5" id="KW-0804">Transcription</keyword>
<dbReference type="GO" id="GO:0030170">
    <property type="term" value="F:pyridoxal phosphate binding"/>
    <property type="evidence" value="ECO:0007669"/>
    <property type="project" value="InterPro"/>
</dbReference>
<dbReference type="PROSITE" id="PS50949">
    <property type="entry name" value="HTH_GNTR"/>
    <property type="match status" value="1"/>
</dbReference>
<sequence>MNKFSVVFKEGLCKYLIIYDNIKSLIENGKISEGEKLPTIRELADFLEVNKVTVINAYKKLVQEGYAYQAQGSGTYAKNKDVGKSFKHDYNDLFRKIASGDLKNWIDFTGETTSANFFQVEKLKKVLDNVLVRDGVEALMYSDPLGYLELRRSINEEFWNGKNNLDNILIISGAQQGIDIVGKSLVNINDNIVIERPTYGGALLVFKLRRANILEIPMEKDGPNIEKFENLLKRNKIKCFYTMSYFQNPTGISCSLEKKKRIIELAHKYDFYILEDDYLSELVYSNDLEYIPYRSLDSERVIYIKSFSKIFLPGIRMGYLIAPDKFKEEFQALKFNTDIATSSLMQRALQDYIVKGYWKEHIERLNEEYSKRYNFIKELIDNKLGDMVSYREPKGGLNLFLNINKNIGITSKKLFYELKDRQTIITPGSIFFKNPNDGDKSFRIGFSQIDYSKIEKGIDNIYDVLKGR</sequence>
<feature type="domain" description="HTH gntR-type" evidence="6">
    <location>
        <begin position="12"/>
        <end position="80"/>
    </location>
</feature>
<dbReference type="InterPro" id="IPR051446">
    <property type="entry name" value="HTH_trans_reg/aminotransferase"/>
</dbReference>
<dbReference type="Gene3D" id="3.90.1150.10">
    <property type="entry name" value="Aspartate Aminotransferase, domain 1"/>
    <property type="match status" value="1"/>
</dbReference>
<dbReference type="KEGG" id="cpf:CPF_2212"/>
<dbReference type="Gene3D" id="1.10.10.10">
    <property type="entry name" value="Winged helix-like DNA-binding domain superfamily/Winged helix DNA-binding domain"/>
    <property type="match status" value="1"/>
</dbReference>
<name>A0A0H2YN00_CLOP1</name>
<dbReference type="GO" id="GO:0008483">
    <property type="term" value="F:transaminase activity"/>
    <property type="evidence" value="ECO:0007669"/>
    <property type="project" value="UniProtKB-KW"/>
</dbReference>
<comment type="similarity">
    <text evidence="1">In the C-terminal section; belongs to the class-I pyridoxal-phosphate-dependent aminotransferase family.</text>
</comment>
<dbReference type="InterPro" id="IPR000524">
    <property type="entry name" value="Tscrpt_reg_HTH_GntR"/>
</dbReference>
<dbReference type="CDD" id="cd07377">
    <property type="entry name" value="WHTH_GntR"/>
    <property type="match status" value="1"/>
</dbReference>
<proteinExistence type="inferred from homology"/>
<accession>A0A0H2YN00</accession>
<dbReference type="InterPro" id="IPR015421">
    <property type="entry name" value="PyrdxlP-dep_Trfase_major"/>
</dbReference>
<dbReference type="EMBL" id="CP000246">
    <property type="protein sequence ID" value="ABG82242.1"/>
    <property type="molecule type" value="Genomic_DNA"/>
</dbReference>
<evidence type="ECO:0000259" key="6">
    <source>
        <dbReference type="PROSITE" id="PS50949"/>
    </source>
</evidence>
<evidence type="ECO:0000256" key="4">
    <source>
        <dbReference type="ARBA" id="ARBA00023125"/>
    </source>
</evidence>
<keyword evidence="3" id="KW-0805">Transcription regulation</keyword>
<dbReference type="PaxDb" id="195103-CPF_2212"/>
<protein>
    <submittedName>
        <fullName evidence="7">Transcriptional regulator, GntR family/aminotransferase</fullName>
    </submittedName>
</protein>
<dbReference type="eggNOG" id="COG1167">
    <property type="taxonomic scope" value="Bacteria"/>
</dbReference>
<dbReference type="Pfam" id="PF00155">
    <property type="entry name" value="Aminotran_1_2"/>
    <property type="match status" value="1"/>
</dbReference>
<dbReference type="Pfam" id="PF00392">
    <property type="entry name" value="GntR"/>
    <property type="match status" value="1"/>
</dbReference>
<dbReference type="Gene3D" id="3.40.640.10">
    <property type="entry name" value="Type I PLP-dependent aspartate aminotransferase-like (Major domain)"/>
    <property type="match status" value="1"/>
</dbReference>
<dbReference type="InterPro" id="IPR004839">
    <property type="entry name" value="Aminotransferase_I/II_large"/>
</dbReference>
<reference evidence="7 8" key="1">
    <citation type="journal article" date="2006" name="Genome Res.">
        <title>Skewed genomic variability in strains of the toxigenic bacterial pathogen, Clostridium perfringens.</title>
        <authorList>
            <person name="Myers G.S."/>
            <person name="Rasko D.A."/>
            <person name="Cheung J.K."/>
            <person name="Ravel J."/>
            <person name="Seshadri R."/>
            <person name="Deboy R.T."/>
            <person name="Ren Q."/>
            <person name="Varga J."/>
            <person name="Awad M.M."/>
            <person name="Brinkac L.M."/>
            <person name="Daugherty S.C."/>
            <person name="Haft D.H."/>
            <person name="Dodson R.J."/>
            <person name="Madupu R."/>
            <person name="Nelson W.C."/>
            <person name="Rosovitz M.J."/>
            <person name="Sullivan S.A."/>
            <person name="Khouri H."/>
            <person name="Dimitrov G.I."/>
            <person name="Watkins K.L."/>
            <person name="Mulligan S."/>
            <person name="Benton J."/>
            <person name="Radune D."/>
            <person name="Fisher D.J."/>
            <person name="Atkins H.S."/>
            <person name="Hiscox T."/>
            <person name="Jost B.H."/>
            <person name="Billington S.J."/>
            <person name="Songer J.G."/>
            <person name="McClane B.A."/>
            <person name="Titball R.W."/>
            <person name="Rood J.I."/>
            <person name="Melville S.B."/>
            <person name="Paulsen I.T."/>
        </authorList>
    </citation>
    <scope>NUCLEOTIDE SEQUENCE [LARGE SCALE GENOMIC DNA]</scope>
    <source>
        <strain evidence="8">ATCC 13124 / DSM 756 / JCM 1290 / NCIMB 6125 / NCTC 8237 / S 107 / Type A</strain>
    </source>
</reference>
<evidence type="ECO:0000313" key="7">
    <source>
        <dbReference type="EMBL" id="ABG82242.1"/>
    </source>
</evidence>
<dbReference type="GO" id="GO:0003700">
    <property type="term" value="F:DNA-binding transcription factor activity"/>
    <property type="evidence" value="ECO:0007669"/>
    <property type="project" value="InterPro"/>
</dbReference>
<dbReference type="Proteomes" id="UP000001823">
    <property type="component" value="Chromosome"/>
</dbReference>
<gene>
    <name evidence="7" type="ordered locus">CPF_2212</name>
</gene>
<evidence type="ECO:0000313" key="8">
    <source>
        <dbReference type="Proteomes" id="UP000001823"/>
    </source>
</evidence>
<keyword evidence="2" id="KW-0663">Pyridoxal phosphate</keyword>
<evidence type="ECO:0000256" key="2">
    <source>
        <dbReference type="ARBA" id="ARBA00022898"/>
    </source>
</evidence>
<dbReference type="SMART" id="SM00345">
    <property type="entry name" value="HTH_GNTR"/>
    <property type="match status" value="1"/>
</dbReference>
<dbReference type="GO" id="GO:0003677">
    <property type="term" value="F:DNA binding"/>
    <property type="evidence" value="ECO:0007669"/>
    <property type="project" value="UniProtKB-KW"/>
</dbReference>
<organism evidence="7 8">
    <name type="scientific">Clostridium perfringens (strain ATCC 13124 / DSM 756 / JCM 1290 / NCIMB 6125 / NCTC 8237 / Type A)</name>
    <dbReference type="NCBI Taxonomy" id="195103"/>
    <lineage>
        <taxon>Bacteria</taxon>
        <taxon>Bacillati</taxon>
        <taxon>Bacillota</taxon>
        <taxon>Clostridia</taxon>
        <taxon>Eubacteriales</taxon>
        <taxon>Clostridiaceae</taxon>
        <taxon>Clostridium</taxon>
    </lineage>
</organism>
<dbReference type="InterPro" id="IPR015422">
    <property type="entry name" value="PyrdxlP-dep_Trfase_small"/>
</dbReference>
<evidence type="ECO:0000256" key="5">
    <source>
        <dbReference type="ARBA" id="ARBA00023163"/>
    </source>
</evidence>
<dbReference type="PANTHER" id="PTHR46577:SF1">
    <property type="entry name" value="HTH-TYPE TRANSCRIPTIONAL REGULATORY PROTEIN GABR"/>
    <property type="match status" value="1"/>
</dbReference>
<dbReference type="InterPro" id="IPR036390">
    <property type="entry name" value="WH_DNA-bd_sf"/>
</dbReference>
<dbReference type="SUPFAM" id="SSF46785">
    <property type="entry name" value="Winged helix' DNA-binding domain"/>
    <property type="match status" value="1"/>
</dbReference>
<dbReference type="AlphaFoldDB" id="A0A0H2YN00"/>
<evidence type="ECO:0000256" key="1">
    <source>
        <dbReference type="ARBA" id="ARBA00005384"/>
    </source>
</evidence>
<dbReference type="InterPro" id="IPR036388">
    <property type="entry name" value="WH-like_DNA-bd_sf"/>
</dbReference>
<dbReference type="HOGENOM" id="CLU_017584_0_0_9"/>
<dbReference type="PANTHER" id="PTHR46577">
    <property type="entry name" value="HTH-TYPE TRANSCRIPTIONAL REGULATORY PROTEIN GABR"/>
    <property type="match status" value="1"/>
</dbReference>
<dbReference type="CDD" id="cd00609">
    <property type="entry name" value="AAT_like"/>
    <property type="match status" value="1"/>
</dbReference>
<dbReference type="RefSeq" id="WP_003454993.1">
    <property type="nucleotide sequence ID" value="NC_008261.1"/>
</dbReference>
<dbReference type="SUPFAM" id="SSF53383">
    <property type="entry name" value="PLP-dependent transferases"/>
    <property type="match status" value="1"/>
</dbReference>
<dbReference type="InterPro" id="IPR015424">
    <property type="entry name" value="PyrdxlP-dep_Trfase"/>
</dbReference>
<keyword evidence="4" id="KW-0238">DNA-binding</keyword>
<keyword evidence="8" id="KW-1185">Reference proteome</keyword>
<dbReference type="STRING" id="195103.CPF_2212"/>
<evidence type="ECO:0000256" key="3">
    <source>
        <dbReference type="ARBA" id="ARBA00023015"/>
    </source>
</evidence>
<dbReference type="GeneID" id="93001507"/>